<feature type="transmembrane region" description="Helical" evidence="2">
    <location>
        <begin position="135"/>
        <end position="157"/>
    </location>
</feature>
<reference evidence="4" key="1">
    <citation type="submission" date="2016-10" db="EMBL/GenBank/DDBJ databases">
        <authorList>
            <person name="Varghese N."/>
            <person name="Submissions S."/>
        </authorList>
    </citation>
    <scope>NUCLEOTIDE SEQUENCE [LARGE SCALE GENOMIC DNA]</scope>
    <source>
        <strain evidence="4">CGMCC 4.2126</strain>
    </source>
</reference>
<evidence type="ECO:0000313" key="4">
    <source>
        <dbReference type="Proteomes" id="UP000199111"/>
    </source>
</evidence>
<gene>
    <name evidence="3" type="ORF">SAMN05216275_121116</name>
</gene>
<name>A0A1I3YAS1_9ACTN</name>
<dbReference type="EMBL" id="FOQY01000021">
    <property type="protein sequence ID" value="SFK28850.1"/>
    <property type="molecule type" value="Genomic_DNA"/>
</dbReference>
<feature type="transmembrane region" description="Helical" evidence="2">
    <location>
        <begin position="30"/>
        <end position="53"/>
    </location>
</feature>
<feature type="compositionally biased region" description="Acidic residues" evidence="1">
    <location>
        <begin position="170"/>
        <end position="190"/>
    </location>
</feature>
<dbReference type="GeneID" id="96301089"/>
<feature type="transmembrane region" description="Helical" evidence="2">
    <location>
        <begin position="109"/>
        <end position="129"/>
    </location>
</feature>
<keyword evidence="2" id="KW-0812">Transmembrane</keyword>
<organism evidence="3 4">
    <name type="scientific">Streptosporangium canum</name>
    <dbReference type="NCBI Taxonomy" id="324952"/>
    <lineage>
        <taxon>Bacteria</taxon>
        <taxon>Bacillati</taxon>
        <taxon>Actinomycetota</taxon>
        <taxon>Actinomycetes</taxon>
        <taxon>Streptosporangiales</taxon>
        <taxon>Streptosporangiaceae</taxon>
        <taxon>Streptosporangium</taxon>
    </lineage>
</organism>
<evidence type="ECO:0000313" key="3">
    <source>
        <dbReference type="EMBL" id="SFK28850.1"/>
    </source>
</evidence>
<feature type="transmembrane region" description="Helical" evidence="2">
    <location>
        <begin position="59"/>
        <end position="88"/>
    </location>
</feature>
<evidence type="ECO:0000256" key="1">
    <source>
        <dbReference type="SAM" id="MobiDB-lite"/>
    </source>
</evidence>
<keyword evidence="4" id="KW-1185">Reference proteome</keyword>
<dbReference type="Proteomes" id="UP000199111">
    <property type="component" value="Unassembled WGS sequence"/>
</dbReference>
<dbReference type="RefSeq" id="WP_093889745.1">
    <property type="nucleotide sequence ID" value="NZ_FOQY01000021.1"/>
</dbReference>
<keyword evidence="2" id="KW-0472">Membrane</keyword>
<dbReference type="AlphaFoldDB" id="A0A1I3YAS1"/>
<proteinExistence type="predicted"/>
<keyword evidence="2" id="KW-1133">Transmembrane helix</keyword>
<protein>
    <submittedName>
        <fullName evidence="3">Uncharacterized protein</fullName>
    </submittedName>
</protein>
<feature type="region of interest" description="Disordered" evidence="1">
    <location>
        <begin position="164"/>
        <end position="213"/>
    </location>
</feature>
<evidence type="ECO:0000256" key="2">
    <source>
        <dbReference type="SAM" id="Phobius"/>
    </source>
</evidence>
<sequence>MGELTPGQLEARYRDWPPRSWYATRGRRRILVGVGAGSAGLIWVSAIVCYYLAPSLTAMWTTFALTGAALVIYVVVYSALVGVTRGVIGLAERHLDERQSRERQKIQANAHRGTTVTLVVLGVLLSVAMPRGETVVQIPAAAIVMLVFGVIATHVILPSLMAGWQMSDPPPDDEDDPDDGDGRDDEEQDEDGRSGRAPGRSGDGQPIDGKTAT</sequence>
<accession>A0A1I3YAS1</accession>